<dbReference type="SMART" id="SM00212">
    <property type="entry name" value="UBCc"/>
    <property type="match status" value="1"/>
</dbReference>
<dbReference type="GO" id="GO:0032446">
    <property type="term" value="P:protein modification by small protein conjugation"/>
    <property type="evidence" value="ECO:0007669"/>
    <property type="project" value="UniProtKB-ARBA"/>
</dbReference>
<dbReference type="CDD" id="cd23799">
    <property type="entry name" value="UBCc_UBE2J"/>
    <property type="match status" value="1"/>
</dbReference>
<accession>A0A914E809</accession>
<evidence type="ECO:0000313" key="3">
    <source>
        <dbReference type="WBParaSite" id="ACRNAN_scaffold6330.g20359.t1"/>
    </source>
</evidence>
<dbReference type="InterPro" id="IPR050113">
    <property type="entry name" value="Ub_conjugating_enzyme"/>
</dbReference>
<keyword evidence="2" id="KW-1185">Reference proteome</keyword>
<dbReference type="PROSITE" id="PS50127">
    <property type="entry name" value="UBC_2"/>
    <property type="match status" value="1"/>
</dbReference>
<evidence type="ECO:0000313" key="2">
    <source>
        <dbReference type="Proteomes" id="UP000887540"/>
    </source>
</evidence>
<dbReference type="PANTHER" id="PTHR24067">
    <property type="entry name" value="UBIQUITIN-CONJUGATING ENZYME E2"/>
    <property type="match status" value="1"/>
</dbReference>
<dbReference type="SUPFAM" id="SSF54495">
    <property type="entry name" value="UBC-like"/>
    <property type="match status" value="1"/>
</dbReference>
<dbReference type="Pfam" id="PF00179">
    <property type="entry name" value="UQ_con"/>
    <property type="match status" value="1"/>
</dbReference>
<dbReference type="WBParaSite" id="ACRNAN_scaffold6330.g20359.t1">
    <property type="protein sequence ID" value="ACRNAN_scaffold6330.g20359.t1"/>
    <property type="gene ID" value="ACRNAN_scaffold6330.g20359"/>
</dbReference>
<dbReference type="InterPro" id="IPR000608">
    <property type="entry name" value="UBC"/>
</dbReference>
<organism evidence="2 3">
    <name type="scientific">Acrobeloides nanus</name>
    <dbReference type="NCBI Taxonomy" id="290746"/>
    <lineage>
        <taxon>Eukaryota</taxon>
        <taxon>Metazoa</taxon>
        <taxon>Ecdysozoa</taxon>
        <taxon>Nematoda</taxon>
        <taxon>Chromadorea</taxon>
        <taxon>Rhabditida</taxon>
        <taxon>Tylenchina</taxon>
        <taxon>Cephalobomorpha</taxon>
        <taxon>Cephaloboidea</taxon>
        <taxon>Cephalobidae</taxon>
        <taxon>Acrobeloides</taxon>
    </lineage>
</organism>
<feature type="domain" description="UBC core" evidence="1">
    <location>
        <begin position="6"/>
        <end position="156"/>
    </location>
</feature>
<dbReference type="Gene3D" id="3.10.110.10">
    <property type="entry name" value="Ubiquitin Conjugating Enzyme"/>
    <property type="match status" value="1"/>
</dbReference>
<proteinExistence type="predicted"/>
<protein>
    <submittedName>
        <fullName evidence="3">UBC core domain-containing protein</fullName>
    </submittedName>
</protein>
<name>A0A914E809_9BILA</name>
<dbReference type="InterPro" id="IPR016135">
    <property type="entry name" value="UBQ-conjugating_enzyme/RWD"/>
</dbReference>
<dbReference type="AlphaFoldDB" id="A0A914E809"/>
<sequence>MAENNPAFIRLKNDLKKIVSDPIPNVVALPSPSSLLEWHFVLLGSTDTPYEGGYYHGKLLFPNDFPFKPPTILMLTPSGRFEPNKPLCFSMSDYHPETWNPSWTVTTIIMGVISFMNDTAMTAGSLDTTEEVKRDLAKKSKKFNLDSPEFCRIFHDMVPILKQELEEEEMEVE</sequence>
<reference evidence="3" key="1">
    <citation type="submission" date="2022-11" db="UniProtKB">
        <authorList>
            <consortium name="WormBaseParasite"/>
        </authorList>
    </citation>
    <scope>IDENTIFICATION</scope>
</reference>
<evidence type="ECO:0000259" key="1">
    <source>
        <dbReference type="PROSITE" id="PS50127"/>
    </source>
</evidence>
<dbReference type="Proteomes" id="UP000887540">
    <property type="component" value="Unplaced"/>
</dbReference>
<dbReference type="FunFam" id="3.10.110.10:FF:000109">
    <property type="entry name" value="Ubiquitin-conjugating enzyme E2 J2-like"/>
    <property type="match status" value="1"/>
</dbReference>